<proteinExistence type="predicted"/>
<dbReference type="KEGG" id="kpe:KPK_1293"/>
<gene>
    <name evidence="1" type="ordered locus">KPK_1293</name>
</gene>
<organism evidence="1 2">
    <name type="scientific">Klebsiella variicola (strain 342)</name>
    <name type="common">Klebsiella pneumoniae</name>
    <dbReference type="NCBI Taxonomy" id="507522"/>
    <lineage>
        <taxon>Bacteria</taxon>
        <taxon>Pseudomonadati</taxon>
        <taxon>Pseudomonadota</taxon>
        <taxon>Gammaproteobacteria</taxon>
        <taxon>Enterobacterales</taxon>
        <taxon>Enterobacteriaceae</taxon>
        <taxon>Klebsiella/Raoultella group</taxon>
        <taxon>Klebsiella</taxon>
        <taxon>Klebsiella pneumoniae complex</taxon>
    </lineage>
</organism>
<sequence length="152" mass="17228">MSFPGKDYGAHLLSNLRLQFPEFDHHAFDVDGPCTLASLFHKPEFQQASHPAQVSIQLHQFTHCFKIGTCSDRSIQTNGAQISGTRQTSLVSKLRNRSFFLVRYPNLYGLTAPPRRRIFWCNHATHDDQLLLGTNCALERGSVCVPRRAGFR</sequence>
<dbReference type="BioCyc" id="KPNE507522:GI0B-1293-MONOMER"/>
<protein>
    <submittedName>
        <fullName evidence="1">Uncharacterized protein</fullName>
    </submittedName>
</protein>
<name>B5XNN3_KLEV3</name>
<dbReference type="EMBL" id="CP000964">
    <property type="protein sequence ID" value="ACI07774.1"/>
    <property type="molecule type" value="Genomic_DNA"/>
</dbReference>
<dbReference type="Proteomes" id="UP000001734">
    <property type="component" value="Chromosome"/>
</dbReference>
<evidence type="ECO:0000313" key="2">
    <source>
        <dbReference type="Proteomes" id="UP000001734"/>
    </source>
</evidence>
<evidence type="ECO:0000313" key="1">
    <source>
        <dbReference type="EMBL" id="ACI07774.1"/>
    </source>
</evidence>
<accession>B5XNN3</accession>
<dbReference type="AlphaFoldDB" id="B5XNN3"/>
<dbReference type="HOGENOM" id="CLU_1719919_0_0_6"/>
<reference evidence="1 2" key="1">
    <citation type="journal article" date="2008" name="PLoS Genet.">
        <title>Complete genome sequence of the N2-fixing broad host range endophyte Klebsiella pneumoniae 342 and virulence predictions verified in mice.</title>
        <authorList>
            <person name="Fouts D.E."/>
            <person name="Tyler H.L."/>
            <person name="DeBoy R.T."/>
            <person name="Daugherty S."/>
            <person name="Ren Q."/>
            <person name="Badger J.H."/>
            <person name="Durkin A.S."/>
            <person name="Huot H."/>
            <person name="Shrivastava S."/>
            <person name="Kothari S."/>
            <person name="Dodson R.J."/>
            <person name="Mohamoud Y."/>
            <person name="Khouri H."/>
            <person name="Roesch L.F."/>
            <person name="Krogfelt K.A."/>
            <person name="Struve C."/>
            <person name="Triplett E.W."/>
            <person name="Methe B.A."/>
        </authorList>
    </citation>
    <scope>NUCLEOTIDE SEQUENCE [LARGE SCALE GENOMIC DNA]</scope>
    <source>
        <strain evidence="1 2">342</strain>
    </source>
</reference>